<dbReference type="InterPro" id="IPR002885">
    <property type="entry name" value="PPR_rpt"/>
</dbReference>
<dbReference type="GO" id="GO:0003730">
    <property type="term" value="F:mRNA 3'-UTR binding"/>
    <property type="evidence" value="ECO:0007669"/>
    <property type="project" value="TreeGrafter"/>
</dbReference>
<dbReference type="GO" id="GO:0070129">
    <property type="term" value="P:regulation of mitochondrial translation"/>
    <property type="evidence" value="ECO:0007669"/>
    <property type="project" value="TreeGrafter"/>
</dbReference>
<evidence type="ECO:0000313" key="6">
    <source>
        <dbReference type="Proteomes" id="UP000265040"/>
    </source>
</evidence>
<feature type="domain" description="PROP1-like PPR" evidence="4">
    <location>
        <begin position="232"/>
        <end position="338"/>
    </location>
</feature>
<dbReference type="PANTHER" id="PTHR46669:SF1">
    <property type="entry name" value="LEUCINE-RICH PPR MOTIF-CONTAINING PROTEIN, MITOCHONDRIAL"/>
    <property type="match status" value="1"/>
</dbReference>
<organism evidence="5 6">
    <name type="scientific">Anabas testudineus</name>
    <name type="common">Climbing perch</name>
    <name type="synonym">Anthias testudineus</name>
    <dbReference type="NCBI Taxonomy" id="64144"/>
    <lineage>
        <taxon>Eukaryota</taxon>
        <taxon>Metazoa</taxon>
        <taxon>Chordata</taxon>
        <taxon>Craniata</taxon>
        <taxon>Vertebrata</taxon>
        <taxon>Euteleostomi</taxon>
        <taxon>Actinopterygii</taxon>
        <taxon>Neopterygii</taxon>
        <taxon>Teleostei</taxon>
        <taxon>Neoteleostei</taxon>
        <taxon>Acanthomorphata</taxon>
        <taxon>Anabantaria</taxon>
        <taxon>Anabantiformes</taxon>
        <taxon>Anabantoidei</taxon>
        <taxon>Anabantidae</taxon>
        <taxon>Anabas</taxon>
    </lineage>
</organism>
<dbReference type="OrthoDB" id="185373at2759"/>
<name>A0A7N6ADI4_ANATE</name>
<accession>A0A7N6ADI4</accession>
<dbReference type="GO" id="GO:0005739">
    <property type="term" value="C:mitochondrion"/>
    <property type="evidence" value="ECO:0007669"/>
    <property type="project" value="TreeGrafter"/>
</dbReference>
<dbReference type="InterPro" id="IPR033490">
    <property type="entry name" value="LRP130"/>
</dbReference>
<proteinExistence type="predicted"/>
<evidence type="ECO:0000256" key="2">
    <source>
        <dbReference type="PROSITE-ProRule" id="PRU00708"/>
    </source>
</evidence>
<dbReference type="InterPro" id="IPR011990">
    <property type="entry name" value="TPR-like_helical_dom_sf"/>
</dbReference>
<reference evidence="5" key="1">
    <citation type="submission" date="2021-04" db="EMBL/GenBank/DDBJ databases">
        <authorList>
            <consortium name="Wellcome Sanger Institute Data Sharing"/>
        </authorList>
    </citation>
    <scope>NUCLEOTIDE SEQUENCE [LARGE SCALE GENOMIC DNA]</scope>
</reference>
<dbReference type="NCBIfam" id="TIGR00756">
    <property type="entry name" value="PPR"/>
    <property type="match status" value="1"/>
</dbReference>
<feature type="transmembrane region" description="Helical" evidence="3">
    <location>
        <begin position="208"/>
        <end position="231"/>
    </location>
</feature>
<keyword evidence="3" id="KW-0472">Membrane</keyword>
<evidence type="ECO:0000256" key="3">
    <source>
        <dbReference type="SAM" id="Phobius"/>
    </source>
</evidence>
<evidence type="ECO:0000256" key="1">
    <source>
        <dbReference type="ARBA" id="ARBA00022737"/>
    </source>
</evidence>
<gene>
    <name evidence="5" type="primary">LRPPRC</name>
</gene>
<dbReference type="Proteomes" id="UP000265040">
    <property type="component" value="Chromosome 15"/>
</dbReference>
<reference evidence="5" key="3">
    <citation type="submission" date="2025-09" db="UniProtKB">
        <authorList>
            <consortium name="Ensembl"/>
        </authorList>
    </citation>
    <scope>IDENTIFICATION</scope>
</reference>
<keyword evidence="1" id="KW-0677">Repeat</keyword>
<evidence type="ECO:0000259" key="4">
    <source>
        <dbReference type="Pfam" id="PF17177"/>
    </source>
</evidence>
<dbReference type="Pfam" id="PF01535">
    <property type="entry name" value="PPR"/>
    <property type="match status" value="2"/>
</dbReference>
<dbReference type="GO" id="GO:0005634">
    <property type="term" value="C:nucleus"/>
    <property type="evidence" value="ECO:0007669"/>
    <property type="project" value="TreeGrafter"/>
</dbReference>
<protein>
    <recommendedName>
        <fullName evidence="4">PROP1-like PPR domain-containing protein</fullName>
    </recommendedName>
</protein>
<dbReference type="GeneTree" id="ENSGT00960000186682"/>
<dbReference type="Gene3D" id="1.25.40.10">
    <property type="entry name" value="Tetratricopeptide repeat domain"/>
    <property type="match status" value="4"/>
</dbReference>
<dbReference type="InterPro" id="IPR033443">
    <property type="entry name" value="PROP1-like_PPR_dom"/>
</dbReference>
<evidence type="ECO:0000313" key="5">
    <source>
        <dbReference type="Ensembl" id="ENSATEP00000047011.1"/>
    </source>
</evidence>
<reference evidence="5" key="2">
    <citation type="submission" date="2025-08" db="UniProtKB">
        <authorList>
            <consortium name="Ensembl"/>
        </authorList>
    </citation>
    <scope>IDENTIFICATION</scope>
</reference>
<feature type="repeat" description="PPR" evidence="2">
    <location>
        <begin position="701"/>
        <end position="735"/>
    </location>
</feature>
<sequence length="1291" mass="144784">MAALLRSARLLKFSPSGVLQITGTKRVGPSLSRLYSGAIHSGTRTGVCSRQISPASQNVSRYHAALGCVRSYTVATQEKEANMAVRSKQAQQFDWALAKLDSSVRRTGRITKTLLLRIFHDICRAGYPSSNQALLLLRSCGSLLPEIRLEERTKLAHHMWEKLQQLGAQYDVSHYNALLKVYLQNQFKFSPTDFLAKMESANVQPNRVIMMSLYVLYFTFLLFFLSTILGFMKSKDLPITEAVFSSLVTGHARRGDMENAKNILSVMRGAGMEPGPETYVSLLTAYAEKGDMDGLKKTLETAESADCSLMDRDIMQVIFTLAKSGHEQYLPEMIERLRLERNYIPDAMNLCLSLITQGLEDTAFQVLKTMPALQSENSDSPQMGSFFLRHCVNMDTAIEKITSYCKELKESDLHTSPLIFTLSCALDAKKTDMSLKLMKILKEQDFPIRPHYFWPLLTQHVKDNNVSGVLEVVKSMQQFDVSPDVDTLNKYILPVFSDLEAAQQALEVIQNALCVCKFIPQTKPHSLCVGVCVFPFCLEAVSFFLYNLIDSMSAAEAQAQKDKLRKYFNQLQTQNIFISVNIYRGIRNLLESYHIPELSKVHSLTAKSFSPNSKVLALERRLAELKAENKPLDFVLKQTIQAVCAEENLQRALELKQQHEEEMTAGCYATLINLCCRQDNVEEALNLKTELSRKDSSVVLDAGKYIMLVKTLSLNGRVDEAVEMLKEMKEKEVVLNDSHVGMLFHLLNSVVIKGGPSAVQQLQDTIFALGLAKPSANLCSPLITAYLNSEDLSGAVDAVQECQRLYKYLPRLHDILVGLVEKGDTDLLQKAIDFVSQERGEMTMLYDLFFAFLQTGRYREARKIIETPGLRAKPGRLQWFAEKCIFANQMETLEQMVDMTAKLFECDRDELYSYILRLCKETNDWKKAEAVWMKMQEENVIPRERTLRLLASILRSNGQEVPFEEPEVKSPSAYGMLKDAHEKGVAVSAGTYDHLIRSLLAEGSIDAAMAVKDIAASHMPGFRLSNNANSLLIITLSKKDEAKDALENLKSMLQAQNVPSKLTIIRLVQALGRKGDVAAINEVQSLVAGLGTNLNLSNMLFINNTALAHIKSGDVDSAVELLKDVYTSPDSKSPSMSFVFRRIIEEANDTALDKLSAMAEQLANHFAFYRPVLDLFLQLLDNDKVEDAKLLLAVSMSVGKINTLTSLIPNFAGKDVLYSYQMKCHCLDKDLSAAKALHEQMQKEGIVADELSLKRLAVLYRNAGEPVPFIEPQVSLTHKRFDSTDEQKTLH</sequence>
<dbReference type="PROSITE" id="PS51375">
    <property type="entry name" value="PPR"/>
    <property type="match status" value="2"/>
</dbReference>
<keyword evidence="6" id="KW-1185">Reference proteome</keyword>
<keyword evidence="3" id="KW-1133">Transmembrane helix</keyword>
<dbReference type="Pfam" id="PF17177">
    <property type="entry name" value="PPR_long"/>
    <property type="match status" value="1"/>
</dbReference>
<keyword evidence="3" id="KW-0812">Transmembrane</keyword>
<feature type="repeat" description="PPR" evidence="2">
    <location>
        <begin position="240"/>
        <end position="274"/>
    </location>
</feature>
<dbReference type="PANTHER" id="PTHR46669">
    <property type="entry name" value="LEUCINE-RICH PPR MOTIF-CONTAINING PROTEIN, MITOCHONDRIAL"/>
    <property type="match status" value="1"/>
</dbReference>
<dbReference type="Pfam" id="PF13812">
    <property type="entry name" value="PPR_3"/>
    <property type="match status" value="1"/>
</dbReference>
<dbReference type="Ensembl" id="ENSATET00000058158.1">
    <property type="protein sequence ID" value="ENSATEP00000047011.1"/>
    <property type="gene ID" value="ENSATEG00000010555.3"/>
</dbReference>